<proteinExistence type="predicted"/>
<evidence type="ECO:0000313" key="2">
    <source>
        <dbReference type="Proteomes" id="UP000196440"/>
    </source>
</evidence>
<protein>
    <recommendedName>
        <fullName evidence="3">Integrase</fullName>
    </recommendedName>
</protein>
<evidence type="ECO:0008006" key="3">
    <source>
        <dbReference type="Google" id="ProtNLM"/>
    </source>
</evidence>
<dbReference type="RefSeq" id="WP_087815382.1">
    <property type="nucleotide sequence ID" value="NZ_NHOI01000004.1"/>
</dbReference>
<dbReference type="Proteomes" id="UP000196440">
    <property type="component" value="Unassembled WGS sequence"/>
</dbReference>
<organism evidence="1 2">
    <name type="scientific">Yersinia intermedia</name>
    <dbReference type="NCBI Taxonomy" id="631"/>
    <lineage>
        <taxon>Bacteria</taxon>
        <taxon>Pseudomonadati</taxon>
        <taxon>Pseudomonadota</taxon>
        <taxon>Gammaproteobacteria</taxon>
        <taxon>Enterobacterales</taxon>
        <taxon>Yersiniaceae</taxon>
        <taxon>Yersinia</taxon>
    </lineage>
</organism>
<sequence length="551" mass="63925">MNVINNTAFEIFSKGVKKQVDEDGVINWFDLSWGRGVAFKQLNLHEGSKVNMTNHFQELAKSLIYRECFPNIHKSLIYLSTIKIMEYSFEILKVAPHIVNINNEVITYIVECAVRKYSLDRACAIEKALKEMLGILILNNILHPRVNVWSIRLRKNSYLPMRNIPAENGVKKKLPEDEVIDFTGRVFYSNCKNERDIFTSAVIALLLCAPTRISEVMSLEVDCEVEGKDSSGNLSYGIRYYCAKGYGESIKWIPSNMRPVAKLAIQRLKMLSKSARLIVSIREQGEFRFYEQLGVNPNETSFCKQFYNLINVENKDSLNIYSKEILTRIESESISAKELWEEIVKYEQSQDSWSSSNKTIKLSNQLLLMNKDQLHMKKGTDLFKASPATIKMFHADFKARSGTGKDNALNFFQRHKSLQPEGMKEVFRSHQPRHLLNTLVQRSILSDIEIAFWSGRRNIAQNQVYDNRSAEELREDERRVLYADEIISDVSAKFEIISKIRAHLESLNRTCELYYSEIDLRSQNTFKNEIDDINKNINYLINYYTREVDNE</sequence>
<dbReference type="EMBL" id="NHOI01000004">
    <property type="protein sequence ID" value="OVZ89161.1"/>
    <property type="molecule type" value="Genomic_DNA"/>
</dbReference>
<accession>A0A209A8S4</accession>
<name>A0A209A8S4_YERIN</name>
<dbReference type="AlphaFoldDB" id="A0A209A8S4"/>
<comment type="caution">
    <text evidence="1">The sequence shown here is derived from an EMBL/GenBank/DDBJ whole genome shotgun (WGS) entry which is preliminary data.</text>
</comment>
<gene>
    <name evidence="1" type="ORF">CBW57_03725</name>
</gene>
<evidence type="ECO:0000313" key="1">
    <source>
        <dbReference type="EMBL" id="OVZ89161.1"/>
    </source>
</evidence>
<reference evidence="1 2" key="1">
    <citation type="submission" date="2017-05" db="EMBL/GenBank/DDBJ databases">
        <title>Whole genome sequencing of Yersinia kristensenii.</title>
        <authorList>
            <person name="Campioni F."/>
        </authorList>
    </citation>
    <scope>NUCLEOTIDE SEQUENCE [LARGE SCALE GENOMIC DNA]</scope>
    <source>
        <strain evidence="1 2">CFSAN060536</strain>
    </source>
</reference>